<dbReference type="EMBL" id="MN740328">
    <property type="protein sequence ID" value="QHU00685.1"/>
    <property type="molecule type" value="Genomic_DNA"/>
</dbReference>
<evidence type="ECO:0000256" key="1">
    <source>
        <dbReference type="SAM" id="Coils"/>
    </source>
</evidence>
<name>A0A6C0J4R1_9ZZZZ</name>
<proteinExistence type="predicted"/>
<organism evidence="2">
    <name type="scientific">viral metagenome</name>
    <dbReference type="NCBI Taxonomy" id="1070528"/>
    <lineage>
        <taxon>unclassified sequences</taxon>
        <taxon>metagenomes</taxon>
        <taxon>organismal metagenomes</taxon>
    </lineage>
</organism>
<sequence length="255" mass="29275">MPNLCEVIITRGKNKGNQCRQVNRVCRHEKTTCSKCDLQFSYKHSYIQHSCQINCRMEKVPRTKVKVLSKKDNEFECLKQRLIRLENQNKKLESRVTVAEQRPSINNFVVIGNDFYSELVDKVGKENAVLYLTTSAVGRPIEIIDKLYLEGKDPMEYPIACRDTDHFRYLNSESKIVDDYGGTCIGNLMSERLQTAILMAINEAINVVDENNTSDSEIDSIVEAQRYVTTGVNKANLIHDLSTITRNECHPFFKE</sequence>
<protein>
    <submittedName>
        <fullName evidence="2">Uncharacterized protein</fullName>
    </submittedName>
</protein>
<accession>A0A6C0J4R1</accession>
<keyword evidence="1" id="KW-0175">Coiled coil</keyword>
<evidence type="ECO:0000313" key="2">
    <source>
        <dbReference type="EMBL" id="QHU00685.1"/>
    </source>
</evidence>
<feature type="coiled-coil region" evidence="1">
    <location>
        <begin position="68"/>
        <end position="102"/>
    </location>
</feature>
<reference evidence="2" key="1">
    <citation type="journal article" date="2020" name="Nature">
        <title>Giant virus diversity and host interactions through global metagenomics.</title>
        <authorList>
            <person name="Schulz F."/>
            <person name="Roux S."/>
            <person name="Paez-Espino D."/>
            <person name="Jungbluth S."/>
            <person name="Walsh D.A."/>
            <person name="Denef V.J."/>
            <person name="McMahon K.D."/>
            <person name="Konstantinidis K.T."/>
            <person name="Eloe-Fadrosh E.A."/>
            <person name="Kyrpides N.C."/>
            <person name="Woyke T."/>
        </authorList>
    </citation>
    <scope>NUCLEOTIDE SEQUENCE</scope>
    <source>
        <strain evidence="2">GVMAG-M-3300025860-20</strain>
    </source>
</reference>
<dbReference type="AlphaFoldDB" id="A0A6C0J4R1"/>